<organism evidence="2 3">
    <name type="scientific">Ciona intestinalis</name>
    <name type="common">Transparent sea squirt</name>
    <name type="synonym">Ascidia intestinalis</name>
    <dbReference type="NCBI Taxonomy" id="7719"/>
    <lineage>
        <taxon>Eukaryota</taxon>
        <taxon>Metazoa</taxon>
        <taxon>Chordata</taxon>
        <taxon>Tunicata</taxon>
        <taxon>Ascidiacea</taxon>
        <taxon>Phlebobranchia</taxon>
        <taxon>Cionidae</taxon>
        <taxon>Ciona</taxon>
    </lineage>
</organism>
<sequence length="202" mass="22835">LSSFLRIVAFSYIPFKTRQSQSSCELPFVWNAATGDNWLLPGIIPGYRAKFELVVEGLDSNNRYIPGRAHKVSVKVRSKTEGRMRGFYLLLDPVEEQTSDCMCSFNVSCGLGRFVKKSNKKNARLGTKMLANCTQMIYADNKVNKKRWTMKWVAPTCGGVVIRATIRGKDGKIYFDNDDLEPQFQVLSRILYPSTDSAPEES</sequence>
<dbReference type="Gene3D" id="2.60.40.4060">
    <property type="entry name" value="Reeler domain"/>
    <property type="match status" value="1"/>
</dbReference>
<keyword evidence="3" id="KW-1185">Reference proteome</keyword>
<dbReference type="Pfam" id="PF02014">
    <property type="entry name" value="Reeler"/>
    <property type="match status" value="1"/>
</dbReference>
<evidence type="ECO:0000313" key="3">
    <source>
        <dbReference type="Proteomes" id="UP000008144"/>
    </source>
</evidence>
<dbReference type="Ensembl" id="ENSCINT00000007516.3">
    <property type="protein sequence ID" value="ENSCINP00000007516.3"/>
    <property type="gene ID" value="ENSCING00000003657.3"/>
</dbReference>
<evidence type="ECO:0000259" key="1">
    <source>
        <dbReference type="Pfam" id="PF02014"/>
    </source>
</evidence>
<feature type="domain" description="Reelin" evidence="1">
    <location>
        <begin position="60"/>
        <end position="169"/>
    </location>
</feature>
<dbReference type="EMBL" id="EAAA01001505">
    <property type="status" value="NOT_ANNOTATED_CDS"/>
    <property type="molecule type" value="Genomic_DNA"/>
</dbReference>
<proteinExistence type="predicted"/>
<name>F7AXW9_CIOIN</name>
<dbReference type="OMA" id="CMCSFNV"/>
<dbReference type="AlphaFoldDB" id="F7AXW9"/>
<reference evidence="2" key="3">
    <citation type="submission" date="2025-08" db="UniProtKB">
        <authorList>
            <consortium name="Ensembl"/>
        </authorList>
    </citation>
    <scope>IDENTIFICATION</scope>
</reference>
<dbReference type="InterPro" id="IPR042307">
    <property type="entry name" value="Reeler_sf"/>
</dbReference>
<dbReference type="CDD" id="cd08544">
    <property type="entry name" value="Reeler"/>
    <property type="match status" value="1"/>
</dbReference>
<evidence type="ECO:0000313" key="2">
    <source>
        <dbReference type="Ensembl" id="ENSCINP00000007516.3"/>
    </source>
</evidence>
<protein>
    <recommendedName>
        <fullName evidence="1">Reelin domain-containing protein</fullName>
    </recommendedName>
</protein>
<dbReference type="InterPro" id="IPR002861">
    <property type="entry name" value="Reeler_dom"/>
</dbReference>
<reference evidence="2" key="2">
    <citation type="journal article" date="2008" name="Genome Biol.">
        <title>Improved genome assembly and evidence-based global gene model set for the chordate Ciona intestinalis: new insight into intron and operon populations.</title>
        <authorList>
            <person name="Satou Y."/>
            <person name="Mineta K."/>
            <person name="Ogasawara M."/>
            <person name="Sasakura Y."/>
            <person name="Shoguchi E."/>
            <person name="Ueno K."/>
            <person name="Yamada L."/>
            <person name="Matsumoto J."/>
            <person name="Wasserscheid J."/>
            <person name="Dewar K."/>
            <person name="Wiley G.B."/>
            <person name="Macmil S.L."/>
            <person name="Roe B.A."/>
            <person name="Zeller R.W."/>
            <person name="Hastings K.E."/>
            <person name="Lemaire P."/>
            <person name="Lindquist E."/>
            <person name="Endo T."/>
            <person name="Hotta K."/>
            <person name="Inaba K."/>
        </authorList>
    </citation>
    <scope>NUCLEOTIDE SEQUENCE [LARGE SCALE GENOMIC DNA]</scope>
    <source>
        <strain evidence="2">wild type</strain>
    </source>
</reference>
<reference evidence="3" key="1">
    <citation type="journal article" date="2002" name="Science">
        <title>The draft genome of Ciona intestinalis: insights into chordate and vertebrate origins.</title>
        <authorList>
            <person name="Dehal P."/>
            <person name="Satou Y."/>
            <person name="Campbell R.K."/>
            <person name="Chapman J."/>
            <person name="Degnan B."/>
            <person name="De Tomaso A."/>
            <person name="Davidson B."/>
            <person name="Di Gregorio A."/>
            <person name="Gelpke M."/>
            <person name="Goodstein D.M."/>
            <person name="Harafuji N."/>
            <person name="Hastings K.E."/>
            <person name="Ho I."/>
            <person name="Hotta K."/>
            <person name="Huang W."/>
            <person name="Kawashima T."/>
            <person name="Lemaire P."/>
            <person name="Martinez D."/>
            <person name="Meinertzhagen I.A."/>
            <person name="Necula S."/>
            <person name="Nonaka M."/>
            <person name="Putnam N."/>
            <person name="Rash S."/>
            <person name="Saiga H."/>
            <person name="Satake M."/>
            <person name="Terry A."/>
            <person name="Yamada L."/>
            <person name="Wang H.G."/>
            <person name="Awazu S."/>
            <person name="Azumi K."/>
            <person name="Boore J."/>
            <person name="Branno M."/>
            <person name="Chin-Bow S."/>
            <person name="DeSantis R."/>
            <person name="Doyle S."/>
            <person name="Francino P."/>
            <person name="Keys D.N."/>
            <person name="Haga S."/>
            <person name="Hayashi H."/>
            <person name="Hino K."/>
            <person name="Imai K.S."/>
            <person name="Inaba K."/>
            <person name="Kano S."/>
            <person name="Kobayashi K."/>
            <person name="Kobayashi M."/>
            <person name="Lee B.I."/>
            <person name="Makabe K.W."/>
            <person name="Manohar C."/>
            <person name="Matassi G."/>
            <person name="Medina M."/>
            <person name="Mochizuki Y."/>
            <person name="Mount S."/>
            <person name="Morishita T."/>
            <person name="Miura S."/>
            <person name="Nakayama A."/>
            <person name="Nishizaka S."/>
            <person name="Nomoto H."/>
            <person name="Ohta F."/>
            <person name="Oishi K."/>
            <person name="Rigoutsos I."/>
            <person name="Sano M."/>
            <person name="Sasaki A."/>
            <person name="Sasakura Y."/>
            <person name="Shoguchi E."/>
            <person name="Shin-i T."/>
            <person name="Spagnuolo A."/>
            <person name="Stainier D."/>
            <person name="Suzuki M.M."/>
            <person name="Tassy O."/>
            <person name="Takatori N."/>
            <person name="Tokuoka M."/>
            <person name="Yagi K."/>
            <person name="Yoshizaki F."/>
            <person name="Wada S."/>
            <person name="Zhang C."/>
            <person name="Hyatt P.D."/>
            <person name="Larimer F."/>
            <person name="Detter C."/>
            <person name="Doggett N."/>
            <person name="Glavina T."/>
            <person name="Hawkins T."/>
            <person name="Richardson P."/>
            <person name="Lucas S."/>
            <person name="Kohara Y."/>
            <person name="Levine M."/>
            <person name="Satoh N."/>
            <person name="Rokhsar D.S."/>
        </authorList>
    </citation>
    <scope>NUCLEOTIDE SEQUENCE [LARGE SCALE GENOMIC DNA]</scope>
</reference>
<dbReference type="Proteomes" id="UP000008144">
    <property type="component" value="Chromosome 2"/>
</dbReference>
<accession>F7AXW9</accession>
<reference evidence="2" key="4">
    <citation type="submission" date="2025-09" db="UniProtKB">
        <authorList>
            <consortium name="Ensembl"/>
        </authorList>
    </citation>
    <scope>IDENTIFICATION</scope>
</reference>
<dbReference type="InParanoid" id="F7AXW9"/>
<dbReference type="GeneTree" id="ENSGT00390000008785"/>
<dbReference type="HOGENOM" id="CLU_1389784_0_0_1"/>